<evidence type="ECO:0000313" key="2">
    <source>
        <dbReference type="EMBL" id="MDV0444883.1"/>
    </source>
</evidence>
<dbReference type="PANTHER" id="PTHR39327:SF1">
    <property type="entry name" value="BLR5470 PROTEIN"/>
    <property type="match status" value="1"/>
</dbReference>
<name>A0ABU3VNA2_9EURY</name>
<sequence>MISKRTLVNLLTYFAFMAVCIAIISACLFHYVPPEYVKKTIVYTVRDIMSPDGDIVIVYPPITGANPERFKLSDEGEAYNITYTWSYDRQIYSYAAEVPLELFNYYQNKSHTRRDYGQYAVSEYDRELVQKLAGSFRTHGDKNRYSEEEIALNVISFVHTIPYTYDIETTGFEEYPRYPAETLVEGGDCEDRAILAAAVLYELDIDCILIHLKNHMAVGLKDSGNFTGKSYKYNDTIYYYAGVADGETQIGIISPETDTTLIGIYPIEQNPVFSAKLNQYMIGFDDDSYKYVLQGNILNSGSGNGKNVTLRVETTLTGNAQNSENPPDQLIHIGEVPEDYNADIEVIVYVPRDIGYTTIYVEGDNFDPIDAAGFYFSFSRV</sequence>
<comment type="caution">
    <text evidence="2">The sequence shown here is derived from an EMBL/GenBank/DDBJ whole genome shotgun (WGS) entry which is preliminary data.</text>
</comment>
<dbReference type="InterPro" id="IPR010319">
    <property type="entry name" value="Transglutaminase-like_Cys_pept"/>
</dbReference>
<keyword evidence="1" id="KW-0472">Membrane</keyword>
<accession>A0ABU3VNA2</accession>
<dbReference type="PROSITE" id="PS51257">
    <property type="entry name" value="PROKAR_LIPOPROTEIN"/>
    <property type="match status" value="1"/>
</dbReference>
<keyword evidence="1" id="KW-1133">Transmembrane helix</keyword>
<reference evidence="2 3" key="1">
    <citation type="submission" date="2023-06" db="EMBL/GenBank/DDBJ databases">
        <title>Genome sequence of Methanimicrococcus sp. At1.</title>
        <authorList>
            <person name="Protasov E."/>
            <person name="Platt K."/>
            <person name="Poehlein A."/>
            <person name="Daniel R."/>
            <person name="Brune A."/>
        </authorList>
    </citation>
    <scope>NUCLEOTIDE SEQUENCE [LARGE SCALE GENOMIC DNA]</scope>
    <source>
        <strain evidence="2 3">At1</strain>
    </source>
</reference>
<dbReference type="PANTHER" id="PTHR39327">
    <property type="match status" value="1"/>
</dbReference>
<dbReference type="EMBL" id="JAWDKC010000011">
    <property type="protein sequence ID" value="MDV0444883.1"/>
    <property type="molecule type" value="Genomic_DNA"/>
</dbReference>
<keyword evidence="1" id="KW-0812">Transmembrane</keyword>
<gene>
    <name evidence="2" type="ORF">MmiAt1_04290</name>
</gene>
<proteinExistence type="predicted"/>
<evidence type="ECO:0000313" key="3">
    <source>
        <dbReference type="Proteomes" id="UP001272052"/>
    </source>
</evidence>
<keyword evidence="3" id="KW-1185">Reference proteome</keyword>
<dbReference type="Gene3D" id="3.10.620.30">
    <property type="match status" value="1"/>
</dbReference>
<feature type="transmembrane region" description="Helical" evidence="1">
    <location>
        <begin position="7"/>
        <end position="32"/>
    </location>
</feature>
<organism evidence="2 3">
    <name type="scientific">Methanimicrococcus hacksteinii</name>
    <dbReference type="NCBI Taxonomy" id="3028293"/>
    <lineage>
        <taxon>Archaea</taxon>
        <taxon>Methanobacteriati</taxon>
        <taxon>Methanobacteriota</taxon>
        <taxon>Stenosarchaea group</taxon>
        <taxon>Methanomicrobia</taxon>
        <taxon>Methanosarcinales</taxon>
        <taxon>Methanosarcinaceae</taxon>
        <taxon>Methanimicrococcus</taxon>
    </lineage>
</organism>
<evidence type="ECO:0008006" key="4">
    <source>
        <dbReference type="Google" id="ProtNLM"/>
    </source>
</evidence>
<dbReference type="Proteomes" id="UP001272052">
    <property type="component" value="Unassembled WGS sequence"/>
</dbReference>
<evidence type="ECO:0000256" key="1">
    <source>
        <dbReference type="SAM" id="Phobius"/>
    </source>
</evidence>
<protein>
    <recommendedName>
        <fullName evidence="4">Transglutaminase-like domain-containing protein</fullName>
    </recommendedName>
</protein>